<protein>
    <submittedName>
        <fullName evidence="1">Uncharacterized protein</fullName>
    </submittedName>
</protein>
<name>A0A1Q6R374_9FIRM</name>
<dbReference type="STRING" id="626940.BHW43_08740"/>
<evidence type="ECO:0000313" key="2">
    <source>
        <dbReference type="Proteomes" id="UP000186777"/>
    </source>
</evidence>
<sequence>MFKENDECCAIQCEKCGGTMYSDAASTSFICSFCGNKEPWPNSENILDSEIKYRHKPVEVVNGLVKLGHVYFMEPLPEMLKNNTQSIEDKLGVFSALSTKVYEKSHTIKLPCPLCGADVTGESTQTIFTCEYCGHRLTQEELKAGGYNKDQLIGAGSRSYPSIALPFKLTKEQAFGRAQLLMKREPMSFKGAEKAIKEKFTAFYTPYTLADLRVKAQISTNKGDCEIYQEVLNWVYPQTYVFDENAVDMVAPWNFDEFAPFDPVFLEGDVHITTRSNLFPVQKYLDRMINEQLCNRLCENYGLQNVKIEKWARNLRKHSADIMLPIYYVDYTDNSAGERFVIVVNGQTGAASARFVNSKDKTRSIQLPASSKLPRFAETTMRTPPMIVRYVKPKFLHEVIPPEKGFKKSLFQMLKFW</sequence>
<dbReference type="EMBL" id="MNTG01000040">
    <property type="protein sequence ID" value="OLA36787.1"/>
    <property type="molecule type" value="Genomic_DNA"/>
</dbReference>
<accession>A0A1Q6R374</accession>
<reference evidence="1 2" key="1">
    <citation type="journal article" date="2016" name="Nat. Biotechnol.">
        <title>Measurement of bacterial replication rates in microbial communities.</title>
        <authorList>
            <person name="Brown C.T."/>
            <person name="Olm M.R."/>
            <person name="Thomas B.C."/>
            <person name="Banfield J.F."/>
        </authorList>
    </citation>
    <scope>NUCLEOTIDE SEQUENCE [LARGE SCALE GENOMIC DNA]</scope>
    <source>
        <strain evidence="1">46_33</strain>
    </source>
</reference>
<dbReference type="AlphaFoldDB" id="A0A1Q6R374"/>
<gene>
    <name evidence="1" type="ORF">BHW43_08740</name>
</gene>
<comment type="caution">
    <text evidence="1">The sequence shown here is derived from an EMBL/GenBank/DDBJ whole genome shotgun (WGS) entry which is preliminary data.</text>
</comment>
<proteinExistence type="predicted"/>
<dbReference type="RefSeq" id="WP_303680250.1">
    <property type="nucleotide sequence ID" value="NZ_DBEZXK010000004.1"/>
</dbReference>
<evidence type="ECO:0000313" key="1">
    <source>
        <dbReference type="EMBL" id="OLA36787.1"/>
    </source>
</evidence>
<dbReference type="Proteomes" id="UP000186777">
    <property type="component" value="Unassembled WGS sequence"/>
</dbReference>
<organism evidence="1 2">
    <name type="scientific">Phascolarctobacterium succinatutens</name>
    <dbReference type="NCBI Taxonomy" id="626940"/>
    <lineage>
        <taxon>Bacteria</taxon>
        <taxon>Bacillati</taxon>
        <taxon>Bacillota</taxon>
        <taxon>Negativicutes</taxon>
        <taxon>Acidaminococcales</taxon>
        <taxon>Acidaminococcaceae</taxon>
        <taxon>Phascolarctobacterium</taxon>
    </lineage>
</organism>